<dbReference type="SUPFAM" id="SSF48179">
    <property type="entry name" value="6-phosphogluconate dehydrogenase C-terminal domain-like"/>
    <property type="match status" value="1"/>
</dbReference>
<dbReference type="OrthoDB" id="271711at2"/>
<dbReference type="PROSITE" id="PS00974">
    <property type="entry name" value="MANNITOL_DHGENASE"/>
    <property type="match status" value="1"/>
</dbReference>
<dbReference type="RefSeq" id="WP_062632952.1">
    <property type="nucleotide sequence ID" value="NZ_FCOG02000006.1"/>
</dbReference>
<keyword evidence="1" id="KW-0560">Oxidoreductase</keyword>
<gene>
    <name evidence="5" type="ORF">SAMN05446927_2927</name>
</gene>
<dbReference type="InterPro" id="IPR013131">
    <property type="entry name" value="Mannitol_DH_N"/>
</dbReference>
<keyword evidence="6" id="KW-1185">Reference proteome</keyword>
<dbReference type="PANTHER" id="PTHR43362:SF1">
    <property type="entry name" value="MANNITOL DEHYDROGENASE 2-RELATED"/>
    <property type="match status" value="1"/>
</dbReference>
<dbReference type="PANTHER" id="PTHR43362">
    <property type="entry name" value="MANNITOL DEHYDROGENASE DSF1-RELATED"/>
    <property type="match status" value="1"/>
</dbReference>
<dbReference type="PRINTS" id="PR00084">
    <property type="entry name" value="MTLDHDRGNASE"/>
</dbReference>
<protein>
    <submittedName>
        <fullName evidence="5">Fructuronate reductase</fullName>
    </submittedName>
</protein>
<proteinExistence type="predicted"/>
<dbReference type="InterPro" id="IPR000669">
    <property type="entry name" value="Mannitol_DH"/>
</dbReference>
<dbReference type="Gene3D" id="3.40.50.720">
    <property type="entry name" value="NAD(P)-binding Rossmann-like Domain"/>
    <property type="match status" value="1"/>
</dbReference>
<comment type="caution">
    <text evidence="5">The sequence shown here is derived from an EMBL/GenBank/DDBJ whole genome shotgun (WGS) entry which is preliminary data.</text>
</comment>
<feature type="domain" description="Mannitol dehydrogenase C-terminal" evidence="4">
    <location>
        <begin position="286"/>
        <end position="470"/>
    </location>
</feature>
<evidence type="ECO:0000256" key="2">
    <source>
        <dbReference type="ARBA" id="ARBA00023027"/>
    </source>
</evidence>
<dbReference type="GO" id="GO:0019594">
    <property type="term" value="P:mannitol metabolic process"/>
    <property type="evidence" value="ECO:0007669"/>
    <property type="project" value="InterPro"/>
</dbReference>
<dbReference type="AlphaFoldDB" id="A0A7Z7I5P4"/>
<organism evidence="5 6">
    <name type="scientific">Caballeronia arationis</name>
    <dbReference type="NCBI Taxonomy" id="1777142"/>
    <lineage>
        <taxon>Bacteria</taxon>
        <taxon>Pseudomonadati</taxon>
        <taxon>Pseudomonadota</taxon>
        <taxon>Betaproteobacteria</taxon>
        <taxon>Burkholderiales</taxon>
        <taxon>Burkholderiaceae</taxon>
        <taxon>Caballeronia</taxon>
    </lineage>
</organism>
<evidence type="ECO:0000313" key="5">
    <source>
        <dbReference type="EMBL" id="SOE65584.1"/>
    </source>
</evidence>
<dbReference type="Gene3D" id="1.10.1040.10">
    <property type="entry name" value="N-(1-d-carboxylethyl)-l-norvaline Dehydrogenase, domain 2"/>
    <property type="match status" value="1"/>
</dbReference>
<name>A0A7Z7I5P4_9BURK</name>
<dbReference type="SUPFAM" id="SSF51735">
    <property type="entry name" value="NAD(P)-binding Rossmann-fold domains"/>
    <property type="match status" value="1"/>
</dbReference>
<evidence type="ECO:0000259" key="3">
    <source>
        <dbReference type="Pfam" id="PF01232"/>
    </source>
</evidence>
<reference evidence="5 6" key="1">
    <citation type="submission" date="2017-09" db="EMBL/GenBank/DDBJ databases">
        <authorList>
            <person name="Varghese N."/>
            <person name="Submissions S."/>
        </authorList>
    </citation>
    <scope>NUCLEOTIDE SEQUENCE [LARGE SCALE GENOMIC DNA]</scope>
    <source>
        <strain evidence="5 6">OK806</strain>
    </source>
</reference>
<keyword evidence="2" id="KW-0520">NAD</keyword>
<feature type="domain" description="Mannitol dehydrogenase N-terminal" evidence="3">
    <location>
        <begin position="30"/>
        <end position="278"/>
    </location>
</feature>
<dbReference type="Pfam" id="PF08125">
    <property type="entry name" value="Mannitol_dh_C"/>
    <property type="match status" value="1"/>
</dbReference>
<sequence>MNAKSTLCRETLASIEPHLLSPEWREPRVGIVHLGIGNFHRAHEAVYTEEAMLAAGGDWGICGVTLQGDVAKRDALMAQDGLYSVIERGPDGVRVTVVRALKEVLAMPYDRTRLFALLADENVRIVSLTVTEKGYCRDTKTGDVDRDHPGIAHDLTHPQEPSTVPGILSAALALRREAGTPPFTVLSCDNLSHNGAALKQAVVSFARARDAALADWIDTQVAFPSTMVDRIVPSTTDADREAASHALNMEDAAPGPCEPFRQWVIEDRFPAGRPAWEKAGAQLVDDVMPFEIAKLRMLNGTHSTLAYLSMLAGFATIDEAIAHAPLKKLIHAMMTQEIAPTLDVPPSFDVLAYRDALLARYANAALKHRTAQIAMDGSQKIPPRLLATIEARLNAGQSIERLALAVAAWLVFLRGHADDGTRYEISDPMAARLTANVPDEPEQLVETMLAIKEVFPPELARRDDFRRPLHAAIVRLQGGARAAIEHYAALA</sequence>
<dbReference type="InterPro" id="IPR036291">
    <property type="entry name" value="NAD(P)-bd_dom_sf"/>
</dbReference>
<evidence type="ECO:0000256" key="1">
    <source>
        <dbReference type="ARBA" id="ARBA00023002"/>
    </source>
</evidence>
<dbReference type="Pfam" id="PF01232">
    <property type="entry name" value="Mannitol_dh"/>
    <property type="match status" value="1"/>
</dbReference>
<dbReference type="GO" id="GO:0016616">
    <property type="term" value="F:oxidoreductase activity, acting on the CH-OH group of donors, NAD or NADP as acceptor"/>
    <property type="evidence" value="ECO:0007669"/>
    <property type="project" value="TreeGrafter"/>
</dbReference>
<dbReference type="Proteomes" id="UP000219522">
    <property type="component" value="Unassembled WGS sequence"/>
</dbReference>
<dbReference type="InterPro" id="IPR023027">
    <property type="entry name" value="Mannitol_DH_CS"/>
</dbReference>
<dbReference type="InterPro" id="IPR013328">
    <property type="entry name" value="6PGD_dom2"/>
</dbReference>
<dbReference type="EMBL" id="OCSU01000001">
    <property type="protein sequence ID" value="SOE65584.1"/>
    <property type="molecule type" value="Genomic_DNA"/>
</dbReference>
<dbReference type="InterPro" id="IPR008927">
    <property type="entry name" value="6-PGluconate_DH-like_C_sf"/>
</dbReference>
<evidence type="ECO:0000259" key="4">
    <source>
        <dbReference type="Pfam" id="PF08125"/>
    </source>
</evidence>
<dbReference type="InterPro" id="IPR050988">
    <property type="entry name" value="Mannitol_DH/Oxidoreductase"/>
</dbReference>
<dbReference type="InterPro" id="IPR013118">
    <property type="entry name" value="Mannitol_DH_C"/>
</dbReference>
<accession>A0A7Z7I5P4</accession>
<evidence type="ECO:0000313" key="6">
    <source>
        <dbReference type="Proteomes" id="UP000219522"/>
    </source>
</evidence>